<sequence>MMDEFGARWAGLIFRAFCLRLLHLRRQPQPLLKATLPPSLQSSEARPLLEHEWSRQQEILIHINLASFFMLFYAHNNANQVCEGGKMQTRPCQDEEFVPAIGFKKNKNI</sequence>
<dbReference type="EMBL" id="JH658648">
    <property type="protein sequence ID" value="EXK77046.1"/>
    <property type="molecule type" value="Genomic_DNA"/>
</dbReference>
<evidence type="ECO:0000313" key="2">
    <source>
        <dbReference type="Proteomes" id="UP000030663"/>
    </source>
</evidence>
<gene>
    <name evidence="1" type="ORF">FOQG_18228</name>
</gene>
<dbReference type="HOGENOM" id="CLU_2184113_0_0_1"/>
<proteinExistence type="predicted"/>
<reference evidence="1 2" key="1">
    <citation type="submission" date="2011-11" db="EMBL/GenBank/DDBJ databases">
        <title>The Genome Sequence of Fusarium oxysporum PHW815.</title>
        <authorList>
            <consortium name="The Broad Institute Genome Sequencing Platform"/>
            <person name="Ma L.-J."/>
            <person name="Gale L.R."/>
            <person name="Schwartz D.C."/>
            <person name="Zhou S."/>
            <person name="Corby-Kistler H."/>
            <person name="Young S.K."/>
            <person name="Zeng Q."/>
            <person name="Gargeya S."/>
            <person name="Fitzgerald M."/>
            <person name="Haas B."/>
            <person name="Abouelleil A."/>
            <person name="Alvarado L."/>
            <person name="Arachchi H.M."/>
            <person name="Berlin A."/>
            <person name="Brown A."/>
            <person name="Chapman S.B."/>
            <person name="Chen Z."/>
            <person name="Dunbar C."/>
            <person name="Freedman E."/>
            <person name="Gearin G."/>
            <person name="Goldberg J."/>
            <person name="Griggs A."/>
            <person name="Gujja S."/>
            <person name="Heiman D."/>
            <person name="Howarth C."/>
            <person name="Larson L."/>
            <person name="Lui A."/>
            <person name="MacDonald P.J.P."/>
            <person name="Montmayeur A."/>
            <person name="Murphy C."/>
            <person name="Neiman D."/>
            <person name="Pearson M."/>
            <person name="Priest M."/>
            <person name="Roberts A."/>
            <person name="Saif S."/>
            <person name="Shea T."/>
            <person name="Shenoy N."/>
            <person name="Sisk P."/>
            <person name="Stolte C."/>
            <person name="Sykes S."/>
            <person name="Wortman J."/>
            <person name="Nusbaum C."/>
            <person name="Birren B."/>
        </authorList>
    </citation>
    <scope>NUCLEOTIDE SEQUENCE [LARGE SCALE GENOMIC DNA]</scope>
    <source>
        <strain evidence="1 2">54005</strain>
    </source>
</reference>
<accession>X0B5K7</accession>
<protein>
    <submittedName>
        <fullName evidence="1">Uncharacterized protein</fullName>
    </submittedName>
</protein>
<dbReference type="AlphaFoldDB" id="X0B5K7"/>
<name>X0B5K7_FUSOX</name>
<dbReference type="Proteomes" id="UP000030663">
    <property type="component" value="Unassembled WGS sequence"/>
</dbReference>
<organism evidence="1 2">
    <name type="scientific">Fusarium oxysporum f. sp. raphani 54005</name>
    <dbReference type="NCBI Taxonomy" id="1089458"/>
    <lineage>
        <taxon>Eukaryota</taxon>
        <taxon>Fungi</taxon>
        <taxon>Dikarya</taxon>
        <taxon>Ascomycota</taxon>
        <taxon>Pezizomycotina</taxon>
        <taxon>Sordariomycetes</taxon>
        <taxon>Hypocreomycetidae</taxon>
        <taxon>Hypocreales</taxon>
        <taxon>Nectriaceae</taxon>
        <taxon>Fusarium</taxon>
        <taxon>Fusarium oxysporum species complex</taxon>
    </lineage>
</organism>
<keyword evidence="2" id="KW-1185">Reference proteome</keyword>
<evidence type="ECO:0000313" key="1">
    <source>
        <dbReference type="EMBL" id="EXK77046.1"/>
    </source>
</evidence>